<evidence type="ECO:0000256" key="1">
    <source>
        <dbReference type="SAM" id="MobiDB-lite"/>
    </source>
</evidence>
<accession>A0AAV0UTT2</accession>
<feature type="signal peptide" evidence="2">
    <location>
        <begin position="1"/>
        <end position="21"/>
    </location>
</feature>
<evidence type="ECO:0000313" key="4">
    <source>
        <dbReference type="Proteomes" id="UP001162031"/>
    </source>
</evidence>
<feature type="region of interest" description="Disordered" evidence="1">
    <location>
        <begin position="145"/>
        <end position="167"/>
    </location>
</feature>
<keyword evidence="4" id="KW-1185">Reference proteome</keyword>
<sequence>MRIYYFVLVACAATLTDGTNALEPSSRTMTKAELEAAIRSAHGVHDGVAIKKPLEVHDPKTGEERLALAMNGVEAIETASHELINGWQASAPVEALASQFIPMRVHIRNSVKKFINFRRKVPRENPTRQRVATLAPKGRAFKRGDSLKATRASGRARPKATASTEAKTSPVDVHPLELFKKMIPGYEDGRIPTAAMVYEKLGIYIEKYNAARPDTPPVRMFQTLYHGFGDLAKLASFLSILKLNGIHAEDAELLEQLLYIYLMLRRTQFDEIALDLAIPTQGQSILGHYNLDFFIRYISTVMDVLPSEHQEISSLLTMMFGKEQAASVKEKAEKLSSSVSSEPFSKRLQPLELEDLKAQMLKTLKNEIAVLRKQSRQEH</sequence>
<dbReference type="EMBL" id="CANTFL010001444">
    <property type="protein sequence ID" value="CAI5740330.1"/>
    <property type="molecule type" value="Genomic_DNA"/>
</dbReference>
<evidence type="ECO:0000256" key="2">
    <source>
        <dbReference type="SAM" id="SignalP"/>
    </source>
</evidence>
<reference evidence="3" key="1">
    <citation type="submission" date="2022-12" db="EMBL/GenBank/DDBJ databases">
        <authorList>
            <person name="Webb A."/>
        </authorList>
    </citation>
    <scope>NUCLEOTIDE SEQUENCE</scope>
    <source>
        <strain evidence="3">Hp1</strain>
    </source>
</reference>
<feature type="chain" id="PRO_5043583816" description="RxLR effector candidate protein" evidence="2">
    <location>
        <begin position="22"/>
        <end position="379"/>
    </location>
</feature>
<organism evidence="3 4">
    <name type="scientific">Hyaloperonospora brassicae</name>
    <name type="common">Brassica downy mildew</name>
    <name type="synonym">Peronospora brassicae</name>
    <dbReference type="NCBI Taxonomy" id="162125"/>
    <lineage>
        <taxon>Eukaryota</taxon>
        <taxon>Sar</taxon>
        <taxon>Stramenopiles</taxon>
        <taxon>Oomycota</taxon>
        <taxon>Peronosporomycetes</taxon>
        <taxon>Peronosporales</taxon>
        <taxon>Peronosporaceae</taxon>
        <taxon>Hyaloperonospora</taxon>
    </lineage>
</organism>
<dbReference type="AlphaFoldDB" id="A0AAV0UTT2"/>
<proteinExistence type="predicted"/>
<comment type="caution">
    <text evidence="3">The sequence shown here is derived from an EMBL/GenBank/DDBJ whole genome shotgun (WGS) entry which is preliminary data.</text>
</comment>
<evidence type="ECO:0008006" key="5">
    <source>
        <dbReference type="Google" id="ProtNLM"/>
    </source>
</evidence>
<gene>
    <name evidence="3" type="ORF">HBR001_LOCUS8118</name>
</gene>
<evidence type="ECO:0000313" key="3">
    <source>
        <dbReference type="EMBL" id="CAI5740330.1"/>
    </source>
</evidence>
<name>A0AAV0UTT2_HYABA</name>
<keyword evidence="2" id="KW-0732">Signal</keyword>
<dbReference type="Proteomes" id="UP001162031">
    <property type="component" value="Unassembled WGS sequence"/>
</dbReference>
<protein>
    <recommendedName>
        <fullName evidence="5">RxLR effector candidate protein</fullName>
    </recommendedName>
</protein>